<dbReference type="Proteomes" id="UP000436088">
    <property type="component" value="Unassembled WGS sequence"/>
</dbReference>
<protein>
    <recommendedName>
        <fullName evidence="6">Exostosin GT47 domain-containing protein</fullName>
    </recommendedName>
</protein>
<dbReference type="GO" id="GO:0000139">
    <property type="term" value="C:Golgi membrane"/>
    <property type="evidence" value="ECO:0007669"/>
    <property type="project" value="UniProtKB-SubCell"/>
</dbReference>
<keyword evidence="3" id="KW-0328">Glycosyltransferase</keyword>
<evidence type="ECO:0000256" key="1">
    <source>
        <dbReference type="ARBA" id="ARBA00004323"/>
    </source>
</evidence>
<dbReference type="EMBL" id="VEPZ02000914">
    <property type="protein sequence ID" value="KAE8711447.1"/>
    <property type="molecule type" value="Genomic_DNA"/>
</dbReference>
<comment type="similarity">
    <text evidence="2">Belongs to the glycosyltransferase 47 family.</text>
</comment>
<feature type="domain" description="Exostosin GT47" evidence="6">
    <location>
        <begin position="152"/>
        <end position="373"/>
    </location>
</feature>
<dbReference type="GO" id="GO:0016757">
    <property type="term" value="F:glycosyltransferase activity"/>
    <property type="evidence" value="ECO:0007669"/>
    <property type="project" value="UniProtKB-KW"/>
</dbReference>
<comment type="subcellular location">
    <subcellularLocation>
        <location evidence="1">Golgi apparatus membrane</location>
        <topology evidence="1">Single-pass type II membrane protein</topology>
    </subcellularLocation>
</comment>
<sequence length="472" mass="54777">MEKPMTGKCPCRSQSWGDSFLDNNRTGFIGSSESLHDKAIDERKPIKFYIDRDIDIDRLIASLMSDNNETETFETITGKLLEEELRNAKNDNRGRRERARPRRIRRRNRIKPAAAAAAAAAALAKIIGQKINKVVPEPKKHNVVKSEPLPSSCSGRYIFIHDIPRKFNQDLLDNCKSLSFLLEVIFHNRMKQYKCLTNDPSLASAIYVPYYAGLDVGHYLWDRIGFRRDHDAAELVKWLAGRPEWEKMSGRDHFLVAGRISWDFRRDPKNVSDWGNGFLNFPESKNMTMLVIESSPWKNNDFAIPHPTYFHPLKYDDVFQWQNKMRRLKRPLLFSFAGARRPNRDKSIHNEIINQCLASRKKCRFLECDDQSQRFSICSIYMAFPQGLYAILGVDTIQCNLASKLETIEDAFDLTVKGVVDRVEMIRKQKKDGKEVNSEFPEQESWKYFTFVKLGGHEWDHFFSKKLGKHGT</sequence>
<proteinExistence type="inferred from homology"/>
<keyword evidence="5" id="KW-0333">Golgi apparatus</keyword>
<dbReference type="PANTHER" id="PTHR11062">
    <property type="entry name" value="EXOSTOSIN HEPARAN SULFATE GLYCOSYLTRANSFERASE -RELATED"/>
    <property type="match status" value="1"/>
</dbReference>
<evidence type="ECO:0000313" key="7">
    <source>
        <dbReference type="EMBL" id="KAE8711447.1"/>
    </source>
</evidence>
<evidence type="ECO:0000256" key="3">
    <source>
        <dbReference type="ARBA" id="ARBA00022676"/>
    </source>
</evidence>
<keyword evidence="8" id="KW-1185">Reference proteome</keyword>
<name>A0A6A3B6U1_HIBSY</name>
<dbReference type="Pfam" id="PF03016">
    <property type="entry name" value="Exostosin_GT47"/>
    <property type="match status" value="1"/>
</dbReference>
<evidence type="ECO:0000256" key="2">
    <source>
        <dbReference type="ARBA" id="ARBA00010271"/>
    </source>
</evidence>
<dbReference type="AlphaFoldDB" id="A0A6A3B6U1"/>
<dbReference type="InterPro" id="IPR040911">
    <property type="entry name" value="Exostosin_GT47"/>
</dbReference>
<organism evidence="7 8">
    <name type="scientific">Hibiscus syriacus</name>
    <name type="common">Rose of Sharon</name>
    <dbReference type="NCBI Taxonomy" id="106335"/>
    <lineage>
        <taxon>Eukaryota</taxon>
        <taxon>Viridiplantae</taxon>
        <taxon>Streptophyta</taxon>
        <taxon>Embryophyta</taxon>
        <taxon>Tracheophyta</taxon>
        <taxon>Spermatophyta</taxon>
        <taxon>Magnoliopsida</taxon>
        <taxon>eudicotyledons</taxon>
        <taxon>Gunneridae</taxon>
        <taxon>Pentapetalae</taxon>
        <taxon>rosids</taxon>
        <taxon>malvids</taxon>
        <taxon>Malvales</taxon>
        <taxon>Malvaceae</taxon>
        <taxon>Malvoideae</taxon>
        <taxon>Hibiscus</taxon>
    </lineage>
</organism>
<keyword evidence="4" id="KW-0735">Signal-anchor</keyword>
<evidence type="ECO:0000256" key="5">
    <source>
        <dbReference type="ARBA" id="ARBA00023034"/>
    </source>
</evidence>
<evidence type="ECO:0000259" key="6">
    <source>
        <dbReference type="Pfam" id="PF03016"/>
    </source>
</evidence>
<comment type="caution">
    <text evidence="7">The sequence shown here is derived from an EMBL/GenBank/DDBJ whole genome shotgun (WGS) entry which is preliminary data.</text>
</comment>
<keyword evidence="3" id="KW-0808">Transferase</keyword>
<keyword evidence="4" id="KW-0812">Transmembrane</keyword>
<dbReference type="PANTHER" id="PTHR11062:SF282">
    <property type="entry name" value="XYLOGLUCAN GALACTOSYLTRANSFERASE GT11-RELATED"/>
    <property type="match status" value="1"/>
</dbReference>
<reference evidence="7" key="1">
    <citation type="submission" date="2019-09" db="EMBL/GenBank/DDBJ databases">
        <title>Draft genome information of white flower Hibiscus syriacus.</title>
        <authorList>
            <person name="Kim Y.-M."/>
        </authorList>
    </citation>
    <scope>NUCLEOTIDE SEQUENCE [LARGE SCALE GENOMIC DNA]</scope>
    <source>
        <strain evidence="7">YM2019G1</strain>
    </source>
</reference>
<evidence type="ECO:0000313" key="8">
    <source>
        <dbReference type="Proteomes" id="UP000436088"/>
    </source>
</evidence>
<gene>
    <name evidence="7" type="ORF">F3Y22_tig00110293pilonHSYRG00051</name>
</gene>
<accession>A0A6A3B6U1</accession>
<evidence type="ECO:0000256" key="4">
    <source>
        <dbReference type="ARBA" id="ARBA00022968"/>
    </source>
</evidence>
<dbReference type="InterPro" id="IPR004263">
    <property type="entry name" value="Exostosin"/>
</dbReference>